<protein>
    <submittedName>
        <fullName evidence="2">Uncharacterized protein</fullName>
    </submittedName>
</protein>
<keyword evidence="3" id="KW-1185">Reference proteome</keyword>
<gene>
    <name evidence="2" type="ORF">FHS42_006703</name>
</gene>
<feature type="region of interest" description="Disordered" evidence="1">
    <location>
        <begin position="37"/>
        <end position="57"/>
    </location>
</feature>
<comment type="caution">
    <text evidence="2">The sequence shown here is derived from an EMBL/GenBank/DDBJ whole genome shotgun (WGS) entry which is preliminary data.</text>
</comment>
<organism evidence="2 3">
    <name type="scientific">Streptomyces zagrosensis</name>
    <dbReference type="NCBI Taxonomy" id="1042984"/>
    <lineage>
        <taxon>Bacteria</taxon>
        <taxon>Bacillati</taxon>
        <taxon>Actinomycetota</taxon>
        <taxon>Actinomycetes</taxon>
        <taxon>Kitasatosporales</taxon>
        <taxon>Streptomycetaceae</taxon>
        <taxon>Streptomyces</taxon>
    </lineage>
</organism>
<evidence type="ECO:0000313" key="2">
    <source>
        <dbReference type="EMBL" id="MBB5939607.1"/>
    </source>
</evidence>
<evidence type="ECO:0000256" key="1">
    <source>
        <dbReference type="SAM" id="MobiDB-lite"/>
    </source>
</evidence>
<dbReference type="AlphaFoldDB" id="A0A7W9QIJ2"/>
<reference evidence="2 3" key="1">
    <citation type="submission" date="2020-08" db="EMBL/GenBank/DDBJ databases">
        <title>Genomic Encyclopedia of Type Strains, Phase III (KMG-III): the genomes of soil and plant-associated and newly described type strains.</title>
        <authorList>
            <person name="Whitman W."/>
        </authorList>
    </citation>
    <scope>NUCLEOTIDE SEQUENCE [LARGE SCALE GENOMIC DNA]</scope>
    <source>
        <strain evidence="2 3">CECT 8305</strain>
    </source>
</reference>
<sequence>MRPACHQQLTLLHAWKNYRGPQHPPRLRPRAAFSTTTHTAAGAAVDNEPVSEERMSR</sequence>
<evidence type="ECO:0000313" key="3">
    <source>
        <dbReference type="Proteomes" id="UP000588098"/>
    </source>
</evidence>
<dbReference type="Proteomes" id="UP000588098">
    <property type="component" value="Unassembled WGS sequence"/>
</dbReference>
<dbReference type="EMBL" id="JACHJL010000025">
    <property type="protein sequence ID" value="MBB5939607.1"/>
    <property type="molecule type" value="Genomic_DNA"/>
</dbReference>
<proteinExistence type="predicted"/>
<accession>A0A7W9QIJ2</accession>
<name>A0A7W9QIJ2_9ACTN</name>